<organism evidence="10 11">
    <name type="scientific">Erinaceus europaeus</name>
    <name type="common">Western European hedgehog</name>
    <dbReference type="NCBI Taxonomy" id="9365"/>
    <lineage>
        <taxon>Eukaryota</taxon>
        <taxon>Metazoa</taxon>
        <taxon>Chordata</taxon>
        <taxon>Craniata</taxon>
        <taxon>Vertebrata</taxon>
        <taxon>Euteleostomi</taxon>
        <taxon>Mammalia</taxon>
        <taxon>Eutheria</taxon>
        <taxon>Laurasiatheria</taxon>
        <taxon>Eulipotyphla</taxon>
        <taxon>Erinaceidae</taxon>
        <taxon>Erinaceinae</taxon>
        <taxon>Erinaceus</taxon>
    </lineage>
</organism>
<keyword evidence="3 8" id="KW-0812">Transmembrane</keyword>
<comment type="similarity">
    <text evidence="2">Belongs to the FAM187 family.</text>
</comment>
<gene>
    <name evidence="11" type="primary">FAM187B</name>
</gene>
<keyword evidence="5 8" id="KW-1133">Transmembrane helix</keyword>
<evidence type="ECO:0000256" key="4">
    <source>
        <dbReference type="ARBA" id="ARBA00022729"/>
    </source>
</evidence>
<dbReference type="PANTHER" id="PTHR32178:SF8">
    <property type="entry name" value="PROTEIN FAM187B"/>
    <property type="match status" value="1"/>
</dbReference>
<proteinExistence type="inferred from homology"/>
<evidence type="ECO:0000256" key="8">
    <source>
        <dbReference type="SAM" id="Phobius"/>
    </source>
</evidence>
<keyword evidence="10" id="KW-1185">Reference proteome</keyword>
<evidence type="ECO:0000256" key="7">
    <source>
        <dbReference type="ARBA" id="ARBA00023180"/>
    </source>
</evidence>
<dbReference type="GeneID" id="103128627"/>
<evidence type="ECO:0000256" key="9">
    <source>
        <dbReference type="SAM" id="SignalP"/>
    </source>
</evidence>
<reference evidence="10" key="1">
    <citation type="submission" date="2025-05" db="UniProtKB">
        <authorList>
            <consortium name="RefSeq"/>
        </authorList>
    </citation>
    <scope>NUCLEOTIDE SEQUENCE [LARGE SCALE GENOMIC DNA]</scope>
</reference>
<dbReference type="SUPFAM" id="SSF48726">
    <property type="entry name" value="Immunoglobulin"/>
    <property type="match status" value="1"/>
</dbReference>
<evidence type="ECO:0000256" key="3">
    <source>
        <dbReference type="ARBA" id="ARBA00022692"/>
    </source>
</evidence>
<feature type="transmembrane region" description="Helical" evidence="8">
    <location>
        <begin position="326"/>
        <end position="348"/>
    </location>
</feature>
<evidence type="ECO:0000313" key="10">
    <source>
        <dbReference type="Proteomes" id="UP001652624"/>
    </source>
</evidence>
<keyword evidence="7" id="KW-0325">Glycoprotein</keyword>
<keyword evidence="4 9" id="KW-0732">Signal</keyword>
<name>A0ABM3WYR9_ERIEU</name>
<evidence type="ECO:0000313" key="11">
    <source>
        <dbReference type="RefSeq" id="XP_060041718.1"/>
    </source>
</evidence>
<sequence length="366" mass="41300">MMLFALWLLSLGLPTLWTQILIRCSYKSLCRRALLSDNDVVLQCEHPEALWYFSSIQEEEEPLLVSSLPNIRKLPGGSLQLTSPQPTQSGVYHCQDSAGALLVEYEIDFQDVGALHITHRGLGQVPLQNETAQLGGRVLVFTHWEPWQECNRCGEPGERKRLGYCYLEEEPLEKPMPCGLYLRGIVAHNGRLRPELQVEACHVPCKHSKETSQPYFIFDIYQLGTLTRDTWLTCPLASIYRPIIWEADGVPLTWQGQLSGQDLSTMLDPSNGGRRLQVFQPAIYKCFVQQELVARFNPKADMEKLESPWKVGARPRLQPHKGKADLVLQGLKLMLLVGLALGLLGGLFKFLCPARGKWGDQVLLVK</sequence>
<reference evidence="11" key="2">
    <citation type="submission" date="2025-08" db="UniProtKB">
        <authorList>
            <consortium name="RefSeq"/>
        </authorList>
    </citation>
    <scope>IDENTIFICATION</scope>
</reference>
<evidence type="ECO:0000256" key="6">
    <source>
        <dbReference type="ARBA" id="ARBA00023136"/>
    </source>
</evidence>
<comment type="subcellular location">
    <subcellularLocation>
        <location evidence="1">Membrane</location>
        <topology evidence="1">Single-pass type I membrane protein</topology>
    </subcellularLocation>
</comment>
<dbReference type="InterPro" id="IPR036179">
    <property type="entry name" value="Ig-like_dom_sf"/>
</dbReference>
<evidence type="ECO:0000256" key="1">
    <source>
        <dbReference type="ARBA" id="ARBA00004479"/>
    </source>
</evidence>
<dbReference type="Proteomes" id="UP001652624">
    <property type="component" value="Chromosome 2"/>
</dbReference>
<dbReference type="InterPro" id="IPR039311">
    <property type="entry name" value="FAM187A/B"/>
</dbReference>
<keyword evidence="6 8" id="KW-0472">Membrane</keyword>
<feature type="signal peptide" evidence="9">
    <location>
        <begin position="1"/>
        <end position="18"/>
    </location>
</feature>
<evidence type="ECO:0000256" key="5">
    <source>
        <dbReference type="ARBA" id="ARBA00022989"/>
    </source>
</evidence>
<dbReference type="PANTHER" id="PTHR32178">
    <property type="entry name" value="FAM187"/>
    <property type="match status" value="1"/>
</dbReference>
<evidence type="ECO:0000256" key="2">
    <source>
        <dbReference type="ARBA" id="ARBA00008727"/>
    </source>
</evidence>
<dbReference type="RefSeq" id="XP_060041718.1">
    <property type="nucleotide sequence ID" value="XM_060185735.1"/>
</dbReference>
<protein>
    <submittedName>
        <fullName evidence="11">Protein FAM187B isoform X1</fullName>
    </submittedName>
</protein>
<feature type="chain" id="PRO_5045507907" evidence="9">
    <location>
        <begin position="19"/>
        <end position="366"/>
    </location>
</feature>
<accession>A0ABM3WYR9</accession>